<feature type="coiled-coil region" evidence="1">
    <location>
        <begin position="301"/>
        <end position="328"/>
    </location>
</feature>
<dbReference type="EMBL" id="LNAM01000002">
    <property type="protein sequence ID" value="KSV60511.1"/>
    <property type="molecule type" value="Genomic_DNA"/>
</dbReference>
<reference evidence="2 3" key="1">
    <citation type="submission" date="2015-11" db="EMBL/GenBank/DDBJ databases">
        <title>Butyribacter intestini gen. nov., sp. nov., a butyric acid-producing bacterium of the family Lachnospiraceae isolated from the human faeces.</title>
        <authorList>
            <person name="Zou Y."/>
            <person name="Xue W."/>
            <person name="Luo G."/>
            <person name="Lv M."/>
        </authorList>
    </citation>
    <scope>NUCLEOTIDE SEQUENCE [LARGE SCALE GENOMIC DNA]</scope>
    <source>
        <strain evidence="2 3">ACET-33324</strain>
    </source>
</reference>
<comment type="caution">
    <text evidence="2">The sequence shown here is derived from an EMBL/GenBank/DDBJ whole genome shotgun (WGS) entry which is preliminary data.</text>
</comment>
<dbReference type="STRING" id="290052.ASU35_04875"/>
<proteinExistence type="predicted"/>
<organism evidence="2 3">
    <name type="scientific">Acetivibrio ethanolgignens</name>
    <dbReference type="NCBI Taxonomy" id="290052"/>
    <lineage>
        <taxon>Bacteria</taxon>
        <taxon>Bacillati</taxon>
        <taxon>Bacillota</taxon>
        <taxon>Clostridia</taxon>
        <taxon>Eubacteriales</taxon>
        <taxon>Oscillospiraceae</taxon>
        <taxon>Acetivibrio</taxon>
    </lineage>
</organism>
<keyword evidence="1" id="KW-0175">Coiled coil</keyword>
<name>A0A0V8QIW0_9FIRM</name>
<accession>A0A0V8QIW0</accession>
<gene>
    <name evidence="2" type="ORF">ASU35_04875</name>
</gene>
<sequence length="384" mass="43531">MGDPDEIVDALNIIAFEDEKGATRLLNRALQHGVKFSGENLADIDGLCAVDSFKKALYQSADAFTAQDLEDLYGSIDDELIIELAKRYKISAPADIADEYEEELCPDAGTPISWSRFYDAFYDWKPEYAKARLQAVTDFGSDDEVLEVVQELFWDDEYEASRFVTRVLDAGVRFRDENLVELAGICNEDTVKQAVLLSKLLLTEESLEELYGNVSDDIIIQVAKEQNLRLPEDLREEEDEDEEATEQQDLEYEIQSAIDAADYALDCLVQAQRSMNDSSTASVLDMMTKGFFTSLMKYSALSESDVDMQQAQNALDSLNTELRVLQKKRSVQLKYGRLATAIDMWVDDGMFDALTHLQIDKAQKRIARAIKQVENIRRELQKLL</sequence>
<evidence type="ECO:0000313" key="3">
    <source>
        <dbReference type="Proteomes" id="UP000054874"/>
    </source>
</evidence>
<evidence type="ECO:0000256" key="1">
    <source>
        <dbReference type="SAM" id="Coils"/>
    </source>
</evidence>
<dbReference type="AlphaFoldDB" id="A0A0V8QIW0"/>
<protein>
    <submittedName>
        <fullName evidence="2">Uncharacterized protein</fullName>
    </submittedName>
</protein>
<dbReference type="Proteomes" id="UP000054874">
    <property type="component" value="Unassembled WGS sequence"/>
</dbReference>
<evidence type="ECO:0000313" key="2">
    <source>
        <dbReference type="EMBL" id="KSV60511.1"/>
    </source>
</evidence>
<keyword evidence="3" id="KW-1185">Reference proteome</keyword>